<evidence type="ECO:0000259" key="7">
    <source>
        <dbReference type="Pfam" id="PF16177"/>
    </source>
</evidence>
<dbReference type="Pfam" id="PF16177">
    <property type="entry name" value="ACAS_N"/>
    <property type="match status" value="1"/>
</dbReference>
<evidence type="ECO:0000259" key="6">
    <source>
        <dbReference type="Pfam" id="PF13193"/>
    </source>
</evidence>
<dbReference type="PANTHER" id="PTHR42921">
    <property type="entry name" value="ACETOACETYL-COA SYNTHETASE"/>
    <property type="match status" value="1"/>
</dbReference>
<protein>
    <submittedName>
        <fullName evidence="8">Acetoacetyl-CoA synthetase</fullName>
        <ecNumber evidence="8">6.2.1.16</ecNumber>
    </submittedName>
</protein>
<evidence type="ECO:0000256" key="2">
    <source>
        <dbReference type="ARBA" id="ARBA00022598"/>
    </source>
</evidence>
<feature type="domain" description="AMP-dependent synthetase/ligase" evidence="5">
    <location>
        <begin position="98"/>
        <end position="470"/>
    </location>
</feature>
<proteinExistence type="inferred from homology"/>
<dbReference type="InterPro" id="IPR020845">
    <property type="entry name" value="AMP-binding_CS"/>
</dbReference>
<keyword evidence="2 8" id="KW-0436">Ligase</keyword>
<dbReference type="NCBIfam" id="TIGR01217">
    <property type="entry name" value="ac_ac_CoA_syn"/>
    <property type="match status" value="1"/>
</dbReference>
<dbReference type="EMBL" id="JAVDWW010000016">
    <property type="protein sequence ID" value="MDR7172923.1"/>
    <property type="molecule type" value="Genomic_DNA"/>
</dbReference>
<comment type="caution">
    <text evidence="8">The sequence shown here is derived from an EMBL/GenBank/DDBJ whole genome shotgun (WGS) entry which is preliminary data.</text>
</comment>
<dbReference type="Gene3D" id="3.40.50.12780">
    <property type="entry name" value="N-terminal domain of ligase-like"/>
    <property type="match status" value="1"/>
</dbReference>
<feature type="domain" description="Acetyl-coenzyme A synthetase N-terminal" evidence="7">
    <location>
        <begin position="43"/>
        <end position="93"/>
    </location>
</feature>
<organism evidence="8 9">
    <name type="scientific">Nocardia kruczakiae</name>
    <dbReference type="NCBI Taxonomy" id="261477"/>
    <lineage>
        <taxon>Bacteria</taxon>
        <taxon>Bacillati</taxon>
        <taxon>Actinomycetota</taxon>
        <taxon>Actinomycetes</taxon>
        <taxon>Mycobacteriales</taxon>
        <taxon>Nocardiaceae</taxon>
        <taxon>Nocardia</taxon>
    </lineage>
</organism>
<keyword evidence="9" id="KW-1185">Reference proteome</keyword>
<dbReference type="InterPro" id="IPR042099">
    <property type="entry name" value="ANL_N_sf"/>
</dbReference>
<dbReference type="NCBIfam" id="NF002937">
    <property type="entry name" value="PRK03584.1"/>
    <property type="match status" value="1"/>
</dbReference>
<accession>A0ABU1XQT7</accession>
<dbReference type="InterPro" id="IPR045851">
    <property type="entry name" value="AMP-bd_C_sf"/>
</dbReference>
<reference evidence="8 9" key="1">
    <citation type="submission" date="2023-07" db="EMBL/GenBank/DDBJ databases">
        <title>Sorghum-associated microbial communities from plants grown in Nebraska, USA.</title>
        <authorList>
            <person name="Schachtman D."/>
        </authorList>
    </citation>
    <scope>NUCLEOTIDE SEQUENCE [LARGE SCALE GENOMIC DNA]</scope>
    <source>
        <strain evidence="8 9">4272</strain>
    </source>
</reference>
<evidence type="ECO:0000313" key="9">
    <source>
        <dbReference type="Proteomes" id="UP001251217"/>
    </source>
</evidence>
<name>A0ABU1XQT7_9NOCA</name>
<evidence type="ECO:0000313" key="8">
    <source>
        <dbReference type="EMBL" id="MDR7172923.1"/>
    </source>
</evidence>
<keyword evidence="4" id="KW-0067">ATP-binding</keyword>
<evidence type="ECO:0000256" key="4">
    <source>
        <dbReference type="ARBA" id="ARBA00022840"/>
    </source>
</evidence>
<dbReference type="SUPFAM" id="SSF56801">
    <property type="entry name" value="Acetyl-CoA synthetase-like"/>
    <property type="match status" value="1"/>
</dbReference>
<feature type="domain" description="AMP-binding enzyme C-terminal" evidence="6">
    <location>
        <begin position="537"/>
        <end position="612"/>
    </location>
</feature>
<dbReference type="Pfam" id="PF00501">
    <property type="entry name" value="AMP-binding"/>
    <property type="match status" value="1"/>
</dbReference>
<evidence type="ECO:0000259" key="5">
    <source>
        <dbReference type="Pfam" id="PF00501"/>
    </source>
</evidence>
<dbReference type="PANTHER" id="PTHR42921:SF1">
    <property type="entry name" value="ACETOACETYL-COA SYNTHETASE"/>
    <property type="match status" value="1"/>
</dbReference>
<dbReference type="PROSITE" id="PS00455">
    <property type="entry name" value="AMP_BINDING"/>
    <property type="match status" value="1"/>
</dbReference>
<evidence type="ECO:0000256" key="3">
    <source>
        <dbReference type="ARBA" id="ARBA00022741"/>
    </source>
</evidence>
<dbReference type="InterPro" id="IPR025110">
    <property type="entry name" value="AMP-bd_C"/>
</dbReference>
<dbReference type="GO" id="GO:0030729">
    <property type="term" value="F:acetoacetate-CoA ligase activity"/>
    <property type="evidence" value="ECO:0007669"/>
    <property type="project" value="UniProtKB-EC"/>
</dbReference>
<dbReference type="InterPro" id="IPR000873">
    <property type="entry name" value="AMP-dep_synth/lig_dom"/>
</dbReference>
<evidence type="ECO:0000256" key="1">
    <source>
        <dbReference type="ARBA" id="ARBA00006432"/>
    </source>
</evidence>
<sequence>MTDSTTNTAAPQWVPTTEHISEARITDFARYVHNRYGVCTDDYRQLWQWSVEDVGEFWRALWDYFDLGPTPAHVLSGVMPDAHWFAETRLNYVDQVARHARTDRPAIIAISEDTPVREYSWDELLGRAASFATTLRSLGVQRGDRVAGYLPNIAEAVIAFLATASIGAIWSVCGQDSSGKAALDRLGQLEPVVLVTTDGYRFGGKEHNKTADIATLRVGLSPTLRATVAINRLGHRIPEAVNWDDAATVQPTRIEGAPVEFEHPLWVLFSSGTTGKPKGIVHGHGGVVLEHLKALALQTGIGADDVFWWYTSPSWMMWNYQIAGLLVGATIVCYDGSPTHNTPDALWSLAARLRCTIVGTSPGYVLACAKAGSVPARDHDLSALRLIGVTGSPLPASSSLWLRDNVGADIPIASISGGTDVVSAFAGGVSTVPVWPGELSVPYLGVALDAYSPDGTQVRGQVGELVITEPMPSMPVRFWNDPCRTRYRTAYFDTYPGVWRHGDWITITDHHSIIVHGRSDSTLNRNGIRMGSADIYQAVEALPEITESLVVGVEQRDGGYWMPLYVVTAPGIILTDELRARVKTAIRQELSPRHVPDDIIQAPAIPHTRSGKKLEIPVKRLLQGADPIDVVDAAAIDNFAHLQWFTSPQARPPAVAPAYRHGRTEPRLG</sequence>
<comment type="similarity">
    <text evidence="1">Belongs to the ATP-dependent AMP-binding enzyme family.</text>
</comment>
<keyword evidence="3" id="KW-0547">Nucleotide-binding</keyword>
<dbReference type="InterPro" id="IPR032387">
    <property type="entry name" value="ACAS_N"/>
</dbReference>
<dbReference type="RefSeq" id="WP_310408269.1">
    <property type="nucleotide sequence ID" value="NZ_JAVDWW010000016.1"/>
</dbReference>
<dbReference type="EC" id="6.2.1.16" evidence="8"/>
<gene>
    <name evidence="8" type="ORF">J2W56_006689</name>
</gene>
<dbReference type="InterPro" id="IPR005914">
    <property type="entry name" value="Acac_CoA_synth"/>
</dbReference>
<dbReference type="Proteomes" id="UP001251217">
    <property type="component" value="Unassembled WGS sequence"/>
</dbReference>
<dbReference type="Gene3D" id="3.30.300.30">
    <property type="match status" value="1"/>
</dbReference>
<dbReference type="Pfam" id="PF13193">
    <property type="entry name" value="AMP-binding_C"/>
    <property type="match status" value="1"/>
</dbReference>